<evidence type="ECO:0000313" key="2">
    <source>
        <dbReference type="EMBL" id="KAB2929272.1"/>
    </source>
</evidence>
<dbReference type="Proteomes" id="UP000460298">
    <property type="component" value="Unassembled WGS sequence"/>
</dbReference>
<dbReference type="InterPro" id="IPR025351">
    <property type="entry name" value="Pvc16_N"/>
</dbReference>
<feature type="domain" description="Pvc16 N-terminal" evidence="1">
    <location>
        <begin position="10"/>
        <end position="179"/>
    </location>
</feature>
<comment type="caution">
    <text evidence="2">The sequence shown here is derived from an EMBL/GenBank/DDBJ whole genome shotgun (WGS) entry which is preliminary data.</text>
</comment>
<evidence type="ECO:0000259" key="1">
    <source>
        <dbReference type="Pfam" id="PF14065"/>
    </source>
</evidence>
<protein>
    <submittedName>
        <fullName evidence="2">DUF4255 domain-containing protein</fullName>
    </submittedName>
</protein>
<dbReference type="EMBL" id="WBUI01000034">
    <property type="protein sequence ID" value="KAB2929272.1"/>
    <property type="molecule type" value="Genomic_DNA"/>
</dbReference>
<evidence type="ECO:0000313" key="3">
    <source>
        <dbReference type="Proteomes" id="UP000460298"/>
    </source>
</evidence>
<accession>A0A833GXJ9</accession>
<organism evidence="2 3">
    <name type="scientific">Leptonema illini</name>
    <dbReference type="NCBI Taxonomy" id="183"/>
    <lineage>
        <taxon>Bacteria</taxon>
        <taxon>Pseudomonadati</taxon>
        <taxon>Spirochaetota</taxon>
        <taxon>Spirochaetia</taxon>
        <taxon>Leptospirales</taxon>
        <taxon>Leptospiraceae</taxon>
        <taxon>Leptonema</taxon>
    </lineage>
</organism>
<gene>
    <name evidence="2" type="ORF">F9K24_20425</name>
</gene>
<dbReference type="AlphaFoldDB" id="A0A833GXJ9"/>
<sequence length="188" mass="20633">MAAGTVMKDVYTSLAAVLQANVSELASSQSITSQSPSVVNAGPGIILSIFPFQVRHNQFLANELPIREGLTTMRPAPLALDVYYAFTPFSTTEFSEATVVEKIVSTFHDYPILRGDALKGNLAVNGNEELKIVPVEMSTDDTNKLWSLFSKPYKTFVSFMVTPVRIASSRTSQFTRVIEKGIDYSRIG</sequence>
<reference evidence="2 3" key="1">
    <citation type="submission" date="2019-10" db="EMBL/GenBank/DDBJ databases">
        <title>Extracellular Electron Transfer in a Candidatus Methanoperedens spp. Enrichment Culture.</title>
        <authorList>
            <person name="Berger S."/>
            <person name="Rangel Shaw D."/>
            <person name="Berben T."/>
            <person name="In 'T Zandt M."/>
            <person name="Frank J."/>
            <person name="Reimann J."/>
            <person name="Jetten M.S.M."/>
            <person name="Welte C.U."/>
        </authorList>
    </citation>
    <scope>NUCLEOTIDE SEQUENCE [LARGE SCALE GENOMIC DNA]</scope>
    <source>
        <strain evidence="2">SB12</strain>
    </source>
</reference>
<name>A0A833GXJ9_9LEPT</name>
<proteinExistence type="predicted"/>
<dbReference type="Pfam" id="PF14065">
    <property type="entry name" value="Pvc16_N"/>
    <property type="match status" value="1"/>
</dbReference>